<evidence type="ECO:0000256" key="2">
    <source>
        <dbReference type="SAM" id="SignalP"/>
    </source>
</evidence>
<keyword evidence="1" id="KW-0472">Membrane</keyword>
<name>A0ABU1UDU9_9MICC</name>
<evidence type="ECO:0000256" key="1">
    <source>
        <dbReference type="SAM" id="Phobius"/>
    </source>
</evidence>
<protein>
    <recommendedName>
        <fullName evidence="5">MFS transporter</fullName>
    </recommendedName>
</protein>
<sequence length="66" mass="6883">MNFPTISPSFWLCAAILVPAGLASITSLNAATPASNSSVDQQFRGRVLALYLAFFQGGTAFGATLM</sequence>
<evidence type="ECO:0008006" key="5">
    <source>
        <dbReference type="Google" id="ProtNLM"/>
    </source>
</evidence>
<dbReference type="RefSeq" id="WP_310058088.1">
    <property type="nucleotide sequence ID" value="NZ_JAVDVQ010000010.1"/>
</dbReference>
<dbReference type="EMBL" id="JAVDVQ010000010">
    <property type="protein sequence ID" value="MDR7083290.1"/>
    <property type="molecule type" value="Genomic_DNA"/>
</dbReference>
<accession>A0ABU1UDU9</accession>
<proteinExistence type="predicted"/>
<comment type="caution">
    <text evidence="3">The sequence shown here is derived from an EMBL/GenBank/DDBJ whole genome shotgun (WGS) entry which is preliminary data.</text>
</comment>
<feature type="signal peptide" evidence="2">
    <location>
        <begin position="1"/>
        <end position="30"/>
    </location>
</feature>
<keyword evidence="2" id="KW-0732">Signal</keyword>
<gene>
    <name evidence="3" type="ORF">J2X01_002584</name>
</gene>
<organism evidence="3 4">
    <name type="scientific">Arthrobacter ginsengisoli</name>
    <dbReference type="NCBI Taxonomy" id="1356565"/>
    <lineage>
        <taxon>Bacteria</taxon>
        <taxon>Bacillati</taxon>
        <taxon>Actinomycetota</taxon>
        <taxon>Actinomycetes</taxon>
        <taxon>Micrococcales</taxon>
        <taxon>Micrococcaceae</taxon>
        <taxon>Arthrobacter</taxon>
    </lineage>
</organism>
<keyword evidence="4" id="KW-1185">Reference proteome</keyword>
<keyword evidence="1" id="KW-1133">Transmembrane helix</keyword>
<evidence type="ECO:0000313" key="3">
    <source>
        <dbReference type="EMBL" id="MDR7083290.1"/>
    </source>
</evidence>
<feature type="transmembrane region" description="Helical" evidence="1">
    <location>
        <begin position="46"/>
        <end position="65"/>
    </location>
</feature>
<keyword evidence="1" id="KW-0812">Transmembrane</keyword>
<reference evidence="3 4" key="1">
    <citation type="submission" date="2023-07" db="EMBL/GenBank/DDBJ databases">
        <title>Sorghum-associated microbial communities from plants grown in Nebraska, USA.</title>
        <authorList>
            <person name="Schachtman D."/>
        </authorList>
    </citation>
    <scope>NUCLEOTIDE SEQUENCE [LARGE SCALE GENOMIC DNA]</scope>
    <source>
        <strain evidence="3 4">BE167</strain>
    </source>
</reference>
<dbReference type="Proteomes" id="UP001252243">
    <property type="component" value="Unassembled WGS sequence"/>
</dbReference>
<feature type="chain" id="PRO_5047375504" description="MFS transporter" evidence="2">
    <location>
        <begin position="31"/>
        <end position="66"/>
    </location>
</feature>
<evidence type="ECO:0000313" key="4">
    <source>
        <dbReference type="Proteomes" id="UP001252243"/>
    </source>
</evidence>